<evidence type="ECO:0000313" key="3">
    <source>
        <dbReference type="Proteomes" id="UP000703269"/>
    </source>
</evidence>
<evidence type="ECO:0000313" key="2">
    <source>
        <dbReference type="EMBL" id="GJE85050.1"/>
    </source>
</evidence>
<gene>
    <name evidence="2" type="ORF">PsYK624_011270</name>
</gene>
<protein>
    <submittedName>
        <fullName evidence="2">Uncharacterized protein</fullName>
    </submittedName>
</protein>
<accession>A0A9P3FZL0</accession>
<dbReference type="EMBL" id="BPQB01000002">
    <property type="protein sequence ID" value="GJE85050.1"/>
    <property type="molecule type" value="Genomic_DNA"/>
</dbReference>
<comment type="caution">
    <text evidence="2">The sequence shown here is derived from an EMBL/GenBank/DDBJ whole genome shotgun (WGS) entry which is preliminary data.</text>
</comment>
<organism evidence="2 3">
    <name type="scientific">Phanerochaete sordida</name>
    <dbReference type="NCBI Taxonomy" id="48140"/>
    <lineage>
        <taxon>Eukaryota</taxon>
        <taxon>Fungi</taxon>
        <taxon>Dikarya</taxon>
        <taxon>Basidiomycota</taxon>
        <taxon>Agaricomycotina</taxon>
        <taxon>Agaricomycetes</taxon>
        <taxon>Polyporales</taxon>
        <taxon>Phanerochaetaceae</taxon>
        <taxon>Phanerochaete</taxon>
    </lineage>
</organism>
<reference evidence="2 3" key="1">
    <citation type="submission" date="2021-08" db="EMBL/GenBank/DDBJ databases">
        <title>Draft Genome Sequence of Phanerochaete sordida strain YK-624.</title>
        <authorList>
            <person name="Mori T."/>
            <person name="Dohra H."/>
            <person name="Suzuki T."/>
            <person name="Kawagishi H."/>
            <person name="Hirai H."/>
        </authorList>
    </citation>
    <scope>NUCLEOTIDE SEQUENCE [LARGE SCALE GENOMIC DNA]</scope>
    <source>
        <strain evidence="2 3">YK-624</strain>
    </source>
</reference>
<keyword evidence="3" id="KW-1185">Reference proteome</keyword>
<proteinExistence type="predicted"/>
<feature type="region of interest" description="Disordered" evidence="1">
    <location>
        <begin position="50"/>
        <end position="75"/>
    </location>
</feature>
<sequence>MAVACPIGHFDDAASTMSQAAQLCGHESGQRDLEPRYRWVGWENLPTPDVGDMHFGGPNGAVTGFTPVPTEPSTS</sequence>
<dbReference type="AlphaFoldDB" id="A0A9P3FZL0"/>
<evidence type="ECO:0000256" key="1">
    <source>
        <dbReference type="SAM" id="MobiDB-lite"/>
    </source>
</evidence>
<dbReference type="Proteomes" id="UP000703269">
    <property type="component" value="Unassembled WGS sequence"/>
</dbReference>
<name>A0A9P3FZL0_9APHY</name>